<dbReference type="InterPro" id="IPR013927">
    <property type="entry name" value="TF_Opi1_Ccg-8"/>
</dbReference>
<dbReference type="EMBL" id="QWIT01000109">
    <property type="protein sequence ID" value="RMZ31105.1"/>
    <property type="molecule type" value="Genomic_DNA"/>
</dbReference>
<sequence length="573" mass="62598">MEVERPKPPEYASHRPDSVHLPDAPTHAPVQPGGGGGVTLPDLKTVLSPQYQATTPPTGSYTLPPGSPDQSVRSIPRIETQRQSNGTNSSKETAAFSPSEAGSLQGTDDGRRMKSGLSVDDSDVRDAAEALAVLGNSGKYASQAKGYARSTPPDGSGNHMQTPQHVGPSSAELAQDHHQPQEPLFYLFQQAHPVIGGTIQGSINAYSTTKGFAPRFVQASADLLERNIASPVITTVGNVGRLTGLESAARWYYTPRQAPENEQEEARGGRNKRRRVMDEESAMDIDSTTPVSPRSHHARRESAESSMESLPAYRASKPPSYREEASPAALDRSQRPERPHNPRTWSQQIFFTTSGLGVAMSERSRGSLHYCIGILNRSAEHISTVAKALQLVLDQYDQARLHYHQQRASAAEKGERPQTPDQDEAARHLAAIIKQHCDDIWQTLKGVVHLVSVTVGGALPLNAREFVRRQLMSLPGRWRRVSDNQRSDSETSRMATRMIDFAREGLDMIDQVGQTCQSTLESAEGWMNMVGRGGNGGGRPAGVVEHAGSDGYPVYKQPMEVEQEARAREQEKQ</sequence>
<gene>
    <name evidence="2" type="ORF">D0859_04791</name>
</gene>
<reference evidence="2 3" key="1">
    <citation type="journal article" date="2018" name="BMC Genomics">
        <title>Genomic evidence for intraspecific hybridization in a clonal and extremely halotolerant yeast.</title>
        <authorList>
            <person name="Gostincar C."/>
            <person name="Stajich J.E."/>
            <person name="Zupancic J."/>
            <person name="Zalar P."/>
            <person name="Gunde-Cimerman N."/>
        </authorList>
    </citation>
    <scope>NUCLEOTIDE SEQUENCE [LARGE SCALE GENOMIC DNA]</scope>
    <source>
        <strain evidence="2 3">EXF-120</strain>
    </source>
</reference>
<evidence type="ECO:0000313" key="3">
    <source>
        <dbReference type="Proteomes" id="UP000281677"/>
    </source>
</evidence>
<protein>
    <recommendedName>
        <fullName evidence="4">Transcription factor Opi1</fullName>
    </recommendedName>
</protein>
<dbReference type="PANTHER" id="PTHR38406">
    <property type="entry name" value="TRANSCRIPTIONAL REPRESSOR OPI1"/>
    <property type="match status" value="1"/>
</dbReference>
<dbReference type="Proteomes" id="UP000281677">
    <property type="component" value="Unassembled WGS sequence"/>
</dbReference>
<name>A0A3M7IZX5_HORWE</name>
<dbReference type="AlphaFoldDB" id="A0A3M7IZX5"/>
<proteinExistence type="predicted"/>
<organism evidence="2 3">
    <name type="scientific">Hortaea werneckii</name>
    <name type="common">Black yeast</name>
    <name type="synonym">Cladosporium werneckii</name>
    <dbReference type="NCBI Taxonomy" id="91943"/>
    <lineage>
        <taxon>Eukaryota</taxon>
        <taxon>Fungi</taxon>
        <taxon>Dikarya</taxon>
        <taxon>Ascomycota</taxon>
        <taxon>Pezizomycotina</taxon>
        <taxon>Dothideomycetes</taxon>
        <taxon>Dothideomycetidae</taxon>
        <taxon>Mycosphaerellales</taxon>
        <taxon>Teratosphaeriaceae</taxon>
        <taxon>Hortaea</taxon>
    </lineage>
</organism>
<accession>A0A3M7IZX5</accession>
<feature type="region of interest" description="Disordered" evidence="1">
    <location>
        <begin position="141"/>
        <end position="172"/>
    </location>
</feature>
<dbReference type="GO" id="GO:0008654">
    <property type="term" value="P:phospholipid biosynthetic process"/>
    <property type="evidence" value="ECO:0007669"/>
    <property type="project" value="TreeGrafter"/>
</dbReference>
<feature type="compositionally biased region" description="Polar residues" evidence="1">
    <location>
        <begin position="47"/>
        <end position="61"/>
    </location>
</feature>
<evidence type="ECO:0000313" key="2">
    <source>
        <dbReference type="EMBL" id="RMZ31105.1"/>
    </source>
</evidence>
<feature type="compositionally biased region" description="Basic and acidic residues" evidence="1">
    <location>
        <begin position="1"/>
        <end position="20"/>
    </location>
</feature>
<dbReference type="GO" id="GO:0005634">
    <property type="term" value="C:nucleus"/>
    <property type="evidence" value="ECO:0007669"/>
    <property type="project" value="TreeGrafter"/>
</dbReference>
<dbReference type="GO" id="GO:0006357">
    <property type="term" value="P:regulation of transcription by RNA polymerase II"/>
    <property type="evidence" value="ECO:0007669"/>
    <property type="project" value="TreeGrafter"/>
</dbReference>
<dbReference type="GO" id="GO:0003714">
    <property type="term" value="F:transcription corepressor activity"/>
    <property type="evidence" value="ECO:0007669"/>
    <property type="project" value="InterPro"/>
</dbReference>
<dbReference type="Pfam" id="PF08618">
    <property type="entry name" value="Opi1"/>
    <property type="match status" value="1"/>
</dbReference>
<feature type="region of interest" description="Disordered" evidence="1">
    <location>
        <begin position="1"/>
        <end position="120"/>
    </location>
</feature>
<feature type="compositionally biased region" description="Basic and acidic residues" evidence="1">
    <location>
        <begin position="563"/>
        <end position="573"/>
    </location>
</feature>
<feature type="region of interest" description="Disordered" evidence="1">
    <location>
        <begin position="254"/>
        <end position="346"/>
    </location>
</feature>
<dbReference type="OrthoDB" id="2441642at2759"/>
<dbReference type="GO" id="GO:0005783">
    <property type="term" value="C:endoplasmic reticulum"/>
    <property type="evidence" value="ECO:0007669"/>
    <property type="project" value="TreeGrafter"/>
</dbReference>
<dbReference type="VEuPathDB" id="FungiDB:BTJ68_08604"/>
<evidence type="ECO:0000256" key="1">
    <source>
        <dbReference type="SAM" id="MobiDB-lite"/>
    </source>
</evidence>
<feature type="region of interest" description="Disordered" evidence="1">
    <location>
        <begin position="546"/>
        <end position="573"/>
    </location>
</feature>
<dbReference type="GO" id="GO:0030968">
    <property type="term" value="P:endoplasmic reticulum unfolded protein response"/>
    <property type="evidence" value="ECO:0007669"/>
    <property type="project" value="TreeGrafter"/>
</dbReference>
<feature type="compositionally biased region" description="Polar residues" evidence="1">
    <location>
        <begin position="81"/>
        <end position="92"/>
    </location>
</feature>
<dbReference type="PANTHER" id="PTHR38406:SF1">
    <property type="entry name" value="TRANSCRIPTIONAL REPRESSOR OPI1"/>
    <property type="match status" value="1"/>
</dbReference>
<evidence type="ECO:0008006" key="4">
    <source>
        <dbReference type="Google" id="ProtNLM"/>
    </source>
</evidence>
<comment type="caution">
    <text evidence="2">The sequence shown here is derived from an EMBL/GenBank/DDBJ whole genome shotgun (WGS) entry which is preliminary data.</text>
</comment>